<accession>A0ABS0LN68</accession>
<comment type="caution">
    <text evidence="5">The sequence shown here is derived from an EMBL/GenBank/DDBJ whole genome shotgun (WGS) entry which is preliminary data.</text>
</comment>
<keyword evidence="1" id="KW-0813">Transport</keyword>
<feature type="domain" description="ABC transporter" evidence="4">
    <location>
        <begin position="2"/>
        <end position="220"/>
    </location>
</feature>
<evidence type="ECO:0000259" key="4">
    <source>
        <dbReference type="PROSITE" id="PS50893"/>
    </source>
</evidence>
<dbReference type="GO" id="GO:0005524">
    <property type="term" value="F:ATP binding"/>
    <property type="evidence" value="ECO:0007669"/>
    <property type="project" value="UniProtKB-KW"/>
</dbReference>
<dbReference type="InterPro" id="IPR027417">
    <property type="entry name" value="P-loop_NTPase"/>
</dbReference>
<name>A0ABS0LN68_9LACT</name>
<dbReference type="InterPro" id="IPR003593">
    <property type="entry name" value="AAA+_ATPase"/>
</dbReference>
<dbReference type="RefSeq" id="WP_197114031.1">
    <property type="nucleotide sequence ID" value="NZ_JACBXQ010000001.1"/>
</dbReference>
<proteinExistence type="predicted"/>
<dbReference type="PROSITE" id="PS50893">
    <property type="entry name" value="ABC_TRANSPORTER_2"/>
    <property type="match status" value="1"/>
</dbReference>
<dbReference type="EMBL" id="JACBXQ010000001">
    <property type="protein sequence ID" value="MBG9985574.1"/>
    <property type="molecule type" value="Genomic_DNA"/>
</dbReference>
<keyword evidence="6" id="KW-1185">Reference proteome</keyword>
<evidence type="ECO:0000256" key="2">
    <source>
        <dbReference type="ARBA" id="ARBA00022741"/>
    </source>
</evidence>
<dbReference type="InterPro" id="IPR003439">
    <property type="entry name" value="ABC_transporter-like_ATP-bd"/>
</dbReference>
<dbReference type="CDD" id="cd00267">
    <property type="entry name" value="ABC_ATPase"/>
    <property type="match status" value="1"/>
</dbReference>
<organism evidence="5 6">
    <name type="scientific">Facklamia lactis</name>
    <dbReference type="NCBI Taxonomy" id="2749967"/>
    <lineage>
        <taxon>Bacteria</taxon>
        <taxon>Bacillati</taxon>
        <taxon>Bacillota</taxon>
        <taxon>Bacilli</taxon>
        <taxon>Lactobacillales</taxon>
        <taxon>Aerococcaceae</taxon>
        <taxon>Facklamia</taxon>
    </lineage>
</organism>
<gene>
    <name evidence="5" type="ORF">HZY91_01550</name>
</gene>
<evidence type="ECO:0000313" key="5">
    <source>
        <dbReference type="EMBL" id="MBG9985574.1"/>
    </source>
</evidence>
<dbReference type="Proteomes" id="UP000721415">
    <property type="component" value="Unassembled WGS sequence"/>
</dbReference>
<sequence length="294" mass="33854">MITIEQLKVKYGQETVLRIDERIQFDAGQRIGIIGGNGAGKTTLINAILGLIPYEGKITREVSPSEMAVHLQFNEFVDTMKCKYVMEAILNTSIKQNPELRELIEYFDMEDQLNKKYKQLSGGQKQRFTLIMVLFQKSPFTFFDEVTSGLDFETRQRLIKKIQNWYQGSSDSFCMVSHYYEELEHLVDQIVLLDQGNLIAYGDKVALFQQYCGQKVMLFDHSTENEKIAKSFKKILAPDHTIAISINSLDEEKLLLNQLMEHNIDYRRTSHDIELMVINAKASFYRGGGQKHAS</sequence>
<reference evidence="5 6" key="1">
    <citation type="submission" date="2020-07" db="EMBL/GenBank/DDBJ databases">
        <title>Facklamia lactis sp. nov., isolated from raw milk.</title>
        <authorList>
            <person name="Doll E.V."/>
            <person name="Huptas C."/>
            <person name="Staib L."/>
            <person name="Wenning M."/>
            <person name="Scherer S."/>
        </authorList>
    </citation>
    <scope>NUCLEOTIDE SEQUENCE [LARGE SCALE GENOMIC DNA]</scope>
    <source>
        <strain evidence="5 6">DSM 111018</strain>
    </source>
</reference>
<keyword evidence="2" id="KW-0547">Nucleotide-binding</keyword>
<dbReference type="Gene3D" id="3.40.50.300">
    <property type="entry name" value="P-loop containing nucleotide triphosphate hydrolases"/>
    <property type="match status" value="1"/>
</dbReference>
<dbReference type="PROSITE" id="PS00211">
    <property type="entry name" value="ABC_TRANSPORTER_1"/>
    <property type="match status" value="1"/>
</dbReference>
<protein>
    <submittedName>
        <fullName evidence="5">ATP-binding cassette domain-containing protein</fullName>
    </submittedName>
</protein>
<dbReference type="InterPro" id="IPR017871">
    <property type="entry name" value="ABC_transporter-like_CS"/>
</dbReference>
<dbReference type="Pfam" id="PF00005">
    <property type="entry name" value="ABC_tran"/>
    <property type="match status" value="1"/>
</dbReference>
<dbReference type="InterPro" id="IPR051782">
    <property type="entry name" value="ABC_Transporter_VariousFunc"/>
</dbReference>
<evidence type="ECO:0000313" key="6">
    <source>
        <dbReference type="Proteomes" id="UP000721415"/>
    </source>
</evidence>
<evidence type="ECO:0000256" key="1">
    <source>
        <dbReference type="ARBA" id="ARBA00022448"/>
    </source>
</evidence>
<dbReference type="PANTHER" id="PTHR42939:SF1">
    <property type="entry name" value="ABC TRANSPORTER ATP-BINDING PROTEIN ALBC-RELATED"/>
    <property type="match status" value="1"/>
</dbReference>
<evidence type="ECO:0000256" key="3">
    <source>
        <dbReference type="ARBA" id="ARBA00022840"/>
    </source>
</evidence>
<dbReference type="SUPFAM" id="SSF52540">
    <property type="entry name" value="P-loop containing nucleoside triphosphate hydrolases"/>
    <property type="match status" value="1"/>
</dbReference>
<dbReference type="SMART" id="SM00382">
    <property type="entry name" value="AAA"/>
    <property type="match status" value="1"/>
</dbReference>
<dbReference type="PANTHER" id="PTHR42939">
    <property type="entry name" value="ABC TRANSPORTER ATP-BINDING PROTEIN ALBC-RELATED"/>
    <property type="match status" value="1"/>
</dbReference>
<keyword evidence="3 5" id="KW-0067">ATP-binding</keyword>